<dbReference type="SMART" id="SM00903">
    <property type="entry name" value="Flavin_Reduct"/>
    <property type="match status" value="1"/>
</dbReference>
<dbReference type="Pfam" id="PF01613">
    <property type="entry name" value="Flavin_Reduct"/>
    <property type="match status" value="1"/>
</dbReference>
<evidence type="ECO:0000313" key="4">
    <source>
        <dbReference type="EMBL" id="RSN67682.1"/>
    </source>
</evidence>
<dbReference type="OMA" id="YAYYHEV"/>
<keyword evidence="2" id="KW-0560">Oxidoreductase</keyword>
<dbReference type="FunFam" id="2.30.110.10:FF:000065">
    <property type="entry name" value="Ferric-chelate reductase (NAD(P)H)"/>
    <property type="match status" value="1"/>
</dbReference>
<sequence length="169" mass="18959">MNAKALRKISYGLYIVSSRLGDKLNGQIANTVFQVTSEPPKVAVCINKENFTHECIRSSWAFSVSVLRKEAPMTLIGRFGFMSGRDLNKFEGISYKIGKTGAPIVLDESVAYMEFIVTSTLDVGTHTIFVGELVDAELLSDEEVMTYDYYHKVKRGVSPEKAPTYMRER</sequence>
<dbReference type="PANTHER" id="PTHR30466:SF1">
    <property type="entry name" value="FMN REDUCTASE (NADH) RUTF"/>
    <property type="match status" value="1"/>
</dbReference>
<accession>A0A3R9QR58</accession>
<comment type="caution">
    <text evidence="4">The sequence shown here is derived from an EMBL/GenBank/DDBJ whole genome shotgun (WGS) entry which is preliminary data.</text>
</comment>
<dbReference type="InterPro" id="IPR002563">
    <property type="entry name" value="Flavin_Rdtase-like_dom"/>
</dbReference>
<gene>
    <name evidence="4" type="ORF">D9Q81_07770</name>
</gene>
<evidence type="ECO:0000256" key="1">
    <source>
        <dbReference type="ARBA" id="ARBA00001917"/>
    </source>
</evidence>
<name>A0A3R9QR58_9CREN</name>
<evidence type="ECO:0000256" key="2">
    <source>
        <dbReference type="ARBA" id="ARBA00023002"/>
    </source>
</evidence>
<dbReference type="AlphaFoldDB" id="A0A3R9QR58"/>
<dbReference type="Proteomes" id="UP000278149">
    <property type="component" value="Unassembled WGS sequence"/>
</dbReference>
<dbReference type="GeneID" id="6093628"/>
<dbReference type="SUPFAM" id="SSF50475">
    <property type="entry name" value="FMN-binding split barrel"/>
    <property type="match status" value="1"/>
</dbReference>
<comment type="cofactor">
    <cofactor evidence="1">
        <name>FMN</name>
        <dbReference type="ChEBI" id="CHEBI:58210"/>
    </cofactor>
</comment>
<dbReference type="RefSeq" id="WP_012308995.1">
    <property type="nucleotide sequence ID" value="NZ_RCOR01000042.1"/>
</dbReference>
<proteinExistence type="predicted"/>
<evidence type="ECO:0000313" key="5">
    <source>
        <dbReference type="Proteomes" id="UP000278149"/>
    </source>
</evidence>
<dbReference type="PANTHER" id="PTHR30466">
    <property type="entry name" value="FLAVIN REDUCTASE"/>
    <property type="match status" value="1"/>
</dbReference>
<dbReference type="EMBL" id="RCOR01000042">
    <property type="protein sequence ID" value="RSN67682.1"/>
    <property type="molecule type" value="Genomic_DNA"/>
</dbReference>
<dbReference type="InterPro" id="IPR050268">
    <property type="entry name" value="NADH-dep_flavin_reductase"/>
</dbReference>
<protein>
    <submittedName>
        <fullName evidence="4">Flavin reductase</fullName>
    </submittedName>
</protein>
<evidence type="ECO:0000259" key="3">
    <source>
        <dbReference type="SMART" id="SM00903"/>
    </source>
</evidence>
<dbReference type="GO" id="GO:0042602">
    <property type="term" value="F:riboflavin reductase (NADPH) activity"/>
    <property type="evidence" value="ECO:0007669"/>
    <property type="project" value="TreeGrafter"/>
</dbReference>
<dbReference type="Gene3D" id="2.30.110.10">
    <property type="entry name" value="Electron Transport, Fmn-binding Protein, Chain A"/>
    <property type="match status" value="1"/>
</dbReference>
<dbReference type="GO" id="GO:0010181">
    <property type="term" value="F:FMN binding"/>
    <property type="evidence" value="ECO:0007669"/>
    <property type="project" value="InterPro"/>
</dbReference>
<reference evidence="4 5" key="1">
    <citation type="submission" date="2018-10" db="EMBL/GenBank/DDBJ databases">
        <title>Co-occurring genomic capacity for anaerobic methane metabolism and dissimilatory sulfite reduction discovered in the Korarchaeota.</title>
        <authorList>
            <person name="Mckay L.J."/>
            <person name="Dlakic M."/>
            <person name="Fields M.W."/>
            <person name="Delmont T.O."/>
            <person name="Eren A.M."/>
            <person name="Jay Z.J."/>
            <person name="Klingelsmith K.B."/>
            <person name="Rusch D.B."/>
            <person name="Inskeep W.P."/>
        </authorList>
    </citation>
    <scope>NUCLEOTIDE SEQUENCE [LARGE SCALE GENOMIC DNA]</scope>
    <source>
        <strain evidence="4 5">WS</strain>
    </source>
</reference>
<dbReference type="InterPro" id="IPR012349">
    <property type="entry name" value="Split_barrel_FMN-bd"/>
</dbReference>
<organism evidence="4 5">
    <name type="scientific">Candidatus Korarchaeum cryptofilum</name>
    <dbReference type="NCBI Taxonomy" id="498846"/>
    <lineage>
        <taxon>Archaea</taxon>
        <taxon>Thermoproteota</taxon>
        <taxon>Candidatus Korarchaeia</taxon>
        <taxon>Candidatus Korarchaeales</taxon>
        <taxon>Candidatus Korarchaeaceae</taxon>
        <taxon>Candidatus Korarchaeum</taxon>
    </lineage>
</organism>
<feature type="domain" description="Flavin reductase like" evidence="3">
    <location>
        <begin position="6"/>
        <end position="156"/>
    </location>
</feature>